<dbReference type="OrthoDB" id="10259622at2759"/>
<feature type="domain" description="Gcp-like" evidence="2">
    <location>
        <begin position="132"/>
        <end position="185"/>
    </location>
</feature>
<evidence type="ECO:0000313" key="3">
    <source>
        <dbReference type="EMBL" id="KAF2643494.1"/>
    </source>
</evidence>
<dbReference type="GO" id="GO:0005739">
    <property type="term" value="C:mitochondrion"/>
    <property type="evidence" value="ECO:0007669"/>
    <property type="project" value="UniProtKB-SubCell"/>
</dbReference>
<dbReference type="SUPFAM" id="SSF53067">
    <property type="entry name" value="Actin-like ATPase domain"/>
    <property type="match status" value="2"/>
</dbReference>
<dbReference type="GO" id="GO:0072670">
    <property type="term" value="P:mitochondrial tRNA threonylcarbamoyladenosine modification"/>
    <property type="evidence" value="ECO:0007669"/>
    <property type="project" value="TreeGrafter"/>
</dbReference>
<dbReference type="GO" id="GO:0061711">
    <property type="term" value="F:tRNA N(6)-L-threonylcarbamoyladenine synthase activity"/>
    <property type="evidence" value="ECO:0007669"/>
    <property type="project" value="UniProtKB-EC"/>
</dbReference>
<dbReference type="GO" id="GO:0046872">
    <property type="term" value="F:metal ion binding"/>
    <property type="evidence" value="ECO:0007669"/>
    <property type="project" value="UniProtKB-KW"/>
</dbReference>
<dbReference type="PANTHER" id="PTHR11735">
    <property type="entry name" value="TRNA N6-ADENOSINE THREONYLCARBAMOYLTRANSFERASE"/>
    <property type="match status" value="1"/>
</dbReference>
<comment type="catalytic activity">
    <reaction evidence="1">
        <text>L-threonylcarbamoyladenylate + adenosine(37) in tRNA = N(6)-L-threonylcarbamoyladenosine(37) in tRNA + AMP + H(+)</text>
        <dbReference type="Rhea" id="RHEA:37059"/>
        <dbReference type="Rhea" id="RHEA-COMP:10162"/>
        <dbReference type="Rhea" id="RHEA-COMP:10163"/>
        <dbReference type="ChEBI" id="CHEBI:15378"/>
        <dbReference type="ChEBI" id="CHEBI:73682"/>
        <dbReference type="ChEBI" id="CHEBI:74411"/>
        <dbReference type="ChEBI" id="CHEBI:74418"/>
        <dbReference type="ChEBI" id="CHEBI:456215"/>
        <dbReference type="EC" id="2.3.1.234"/>
    </reaction>
</comment>
<keyword evidence="1" id="KW-0479">Metal-binding</keyword>
<dbReference type="PROSITE" id="PS01016">
    <property type="entry name" value="GLYCOPROTEASE"/>
    <property type="match status" value="1"/>
</dbReference>
<keyword evidence="1" id="KW-0808">Transferase</keyword>
<evidence type="ECO:0000256" key="1">
    <source>
        <dbReference type="HAMAP-Rule" id="MF_03179"/>
    </source>
</evidence>
<dbReference type="AlphaFoldDB" id="A0A6A6SBF3"/>
<accession>A0A6A6SBF3</accession>
<dbReference type="InterPro" id="IPR017860">
    <property type="entry name" value="Peptidase_M22_CS"/>
</dbReference>
<dbReference type="EMBL" id="MU006780">
    <property type="protein sequence ID" value="KAF2643494.1"/>
    <property type="molecule type" value="Genomic_DNA"/>
</dbReference>
<dbReference type="PANTHER" id="PTHR11735:SF6">
    <property type="entry name" value="TRNA N6-ADENOSINE THREONYLCARBAMOYLTRANSFERASE, MITOCHONDRIAL"/>
    <property type="match status" value="1"/>
</dbReference>
<dbReference type="Proteomes" id="UP000799753">
    <property type="component" value="Unassembled WGS sequence"/>
</dbReference>
<feature type="domain" description="Gcp-like" evidence="2">
    <location>
        <begin position="216"/>
        <end position="313"/>
    </location>
</feature>
<dbReference type="InterPro" id="IPR022450">
    <property type="entry name" value="TsaD"/>
</dbReference>
<comment type="similarity">
    <text evidence="1">Belongs to the KAE1 / TsaD family.</text>
</comment>
<gene>
    <name evidence="3" type="ORF">P280DRAFT_467521</name>
</gene>
<keyword evidence="4" id="KW-1185">Reference proteome</keyword>
<name>A0A6A6SBF3_9PLEO</name>
<dbReference type="Gene3D" id="3.30.420.40">
    <property type="match status" value="2"/>
</dbReference>
<keyword evidence="1" id="KW-0496">Mitochondrion</keyword>
<keyword evidence="1" id="KW-0819">tRNA processing</keyword>
<keyword evidence="1" id="KW-0012">Acyltransferase</keyword>
<sequence length="527" mass="57743">MRIRPNALHGAFPRPRLAATWRPRPRWLLTLAIETSCDDTSVAVLEVASARETGRTAAQLHFHKKITANNTAFNGVHPLVALESHQENLAKLVAEAIAHLPPQLPDSVHEAVAHLPSQLPGSAAEASAHLPSRLPDFVAVTRGPGMRSNLFTGLDTAKGLAVAWQKPLLGIHHMQAHALTPRLVDALQTHELASDFGRSPTGDVFEVDVPQINVDPDFPFLSVLASGGHTLLIHTTSLTENAIIGTTTDIAIGECLDKVARVVLPPNVLQSAGSTMYGALLETFAFPEKKYPQKDKPEPLNRSNLKFQLENYAAAEYVERYASDHMYEVPRNNEEALKRNVSKWGWSLAQPLGKAAGGLKYKSLELSFSGLTTAVERVVRYQRDPSTKKLTAHERLPEDITIEERRDLAQHVMRAAFEHLAGRVLLGLQQCPVPTVVMAGGVAANSYLRYILASTLCAHGYSDVKVVFPPPSLCSDNAAMIAWAGVEMFKSGARDQLSIRAIRKWPLDQLLSPPLEKTTIKERDPKL</sequence>
<comment type="cofactor">
    <cofactor evidence="1">
        <name>a divalent metal cation</name>
        <dbReference type="ChEBI" id="CHEBI:60240"/>
    </cofactor>
    <text evidence="1">Binds 1 divalent metal cation per subunit.</text>
</comment>
<feature type="domain" description="Gcp-like" evidence="2">
    <location>
        <begin position="360"/>
        <end position="483"/>
    </location>
</feature>
<comment type="function">
    <text evidence="1">Required for the formation of a threonylcarbamoyl group on adenosine at position 37 (t(6)A37) in mitochondrial tRNAs that read codons beginning with adenine. Probably involved in the transfer of the threonylcarbamoyl moiety of threonylcarbamoyl-AMP (TC-AMP) to the N6 group of A37. Involved in mitochondrial genome maintenance.</text>
</comment>
<protein>
    <recommendedName>
        <fullName evidence="2">Gcp-like domain-containing protein</fullName>
    </recommendedName>
</protein>
<comment type="subcellular location">
    <subcellularLocation>
        <location evidence="1">Mitochondrion</location>
    </subcellularLocation>
</comment>
<proteinExistence type="inferred from homology"/>
<dbReference type="HAMAP" id="MF_01445">
    <property type="entry name" value="TsaD"/>
    <property type="match status" value="1"/>
</dbReference>
<reference evidence="3" key="1">
    <citation type="journal article" date="2020" name="Stud. Mycol.">
        <title>101 Dothideomycetes genomes: a test case for predicting lifestyles and emergence of pathogens.</title>
        <authorList>
            <person name="Haridas S."/>
            <person name="Albert R."/>
            <person name="Binder M."/>
            <person name="Bloem J."/>
            <person name="Labutti K."/>
            <person name="Salamov A."/>
            <person name="Andreopoulos B."/>
            <person name="Baker S."/>
            <person name="Barry K."/>
            <person name="Bills G."/>
            <person name="Bluhm B."/>
            <person name="Cannon C."/>
            <person name="Castanera R."/>
            <person name="Culley D."/>
            <person name="Daum C."/>
            <person name="Ezra D."/>
            <person name="Gonzalez J."/>
            <person name="Henrissat B."/>
            <person name="Kuo A."/>
            <person name="Liang C."/>
            <person name="Lipzen A."/>
            <person name="Lutzoni F."/>
            <person name="Magnuson J."/>
            <person name="Mondo S."/>
            <person name="Nolan M."/>
            <person name="Ohm R."/>
            <person name="Pangilinan J."/>
            <person name="Park H.-J."/>
            <person name="Ramirez L."/>
            <person name="Alfaro M."/>
            <person name="Sun H."/>
            <person name="Tritt A."/>
            <person name="Yoshinaga Y."/>
            <person name="Zwiers L.-H."/>
            <person name="Turgeon B."/>
            <person name="Goodwin S."/>
            <person name="Spatafora J."/>
            <person name="Crous P."/>
            <person name="Grigoriev I."/>
        </authorList>
    </citation>
    <scope>NUCLEOTIDE SEQUENCE</scope>
    <source>
        <strain evidence="3">CBS 473.64</strain>
    </source>
</reference>
<comment type="subunit">
    <text evidence="1">Homodimer.</text>
</comment>
<evidence type="ECO:0000313" key="4">
    <source>
        <dbReference type="Proteomes" id="UP000799753"/>
    </source>
</evidence>
<dbReference type="Pfam" id="PF00814">
    <property type="entry name" value="TsaD"/>
    <property type="match status" value="3"/>
</dbReference>
<evidence type="ECO:0000259" key="2">
    <source>
        <dbReference type="Pfam" id="PF00814"/>
    </source>
</evidence>
<organism evidence="3 4">
    <name type="scientific">Massarina eburnea CBS 473.64</name>
    <dbReference type="NCBI Taxonomy" id="1395130"/>
    <lineage>
        <taxon>Eukaryota</taxon>
        <taxon>Fungi</taxon>
        <taxon>Dikarya</taxon>
        <taxon>Ascomycota</taxon>
        <taxon>Pezizomycotina</taxon>
        <taxon>Dothideomycetes</taxon>
        <taxon>Pleosporomycetidae</taxon>
        <taxon>Pleosporales</taxon>
        <taxon>Massarineae</taxon>
        <taxon>Massarinaceae</taxon>
        <taxon>Massarina</taxon>
    </lineage>
</organism>
<dbReference type="InterPro" id="IPR000905">
    <property type="entry name" value="Gcp-like_dom"/>
</dbReference>
<dbReference type="InterPro" id="IPR043129">
    <property type="entry name" value="ATPase_NBD"/>
</dbReference>